<dbReference type="Proteomes" id="UP000198870">
    <property type="component" value="Unassembled WGS sequence"/>
</dbReference>
<evidence type="ECO:0000313" key="2">
    <source>
        <dbReference type="EMBL" id="SCY91293.1"/>
    </source>
</evidence>
<organism evidence="2 3">
    <name type="scientific">Desulfoluna spongiiphila</name>
    <dbReference type="NCBI Taxonomy" id="419481"/>
    <lineage>
        <taxon>Bacteria</taxon>
        <taxon>Pseudomonadati</taxon>
        <taxon>Thermodesulfobacteriota</taxon>
        <taxon>Desulfobacteria</taxon>
        <taxon>Desulfobacterales</taxon>
        <taxon>Desulfolunaceae</taxon>
        <taxon>Desulfoluna</taxon>
    </lineage>
</organism>
<dbReference type="InterPro" id="IPR006429">
    <property type="entry name" value="Phage_lambda_portal"/>
</dbReference>
<dbReference type="OrthoDB" id="622132at2"/>
<reference evidence="2 3" key="1">
    <citation type="submission" date="2016-10" db="EMBL/GenBank/DDBJ databases">
        <authorList>
            <person name="de Groot N.N."/>
        </authorList>
    </citation>
    <scope>NUCLEOTIDE SEQUENCE [LARGE SCALE GENOMIC DNA]</scope>
    <source>
        <strain evidence="2 3">AA1</strain>
    </source>
</reference>
<dbReference type="Pfam" id="PF05136">
    <property type="entry name" value="Phage_portal_2"/>
    <property type="match status" value="1"/>
</dbReference>
<dbReference type="EMBL" id="FMUX01000046">
    <property type="protein sequence ID" value="SCY91293.1"/>
    <property type="molecule type" value="Genomic_DNA"/>
</dbReference>
<feature type="compositionally biased region" description="Low complexity" evidence="1">
    <location>
        <begin position="487"/>
        <end position="498"/>
    </location>
</feature>
<dbReference type="STRING" id="419481.SAMN05216233_1462"/>
<feature type="compositionally biased region" description="Basic and acidic residues" evidence="1">
    <location>
        <begin position="518"/>
        <end position="528"/>
    </location>
</feature>
<dbReference type="RefSeq" id="WP_092216028.1">
    <property type="nucleotide sequence ID" value="NZ_FMUX01000046.1"/>
</dbReference>
<dbReference type="AlphaFoldDB" id="A0A1G5JSB4"/>
<name>A0A1G5JSB4_9BACT</name>
<accession>A0A1G5JSB4</accession>
<protein>
    <submittedName>
        <fullName evidence="2">Phage portal protein, lambda family</fullName>
    </submittedName>
</protein>
<keyword evidence="3" id="KW-1185">Reference proteome</keyword>
<feature type="region of interest" description="Disordered" evidence="1">
    <location>
        <begin position="486"/>
        <end position="528"/>
    </location>
</feature>
<sequence length="528" mass="58397">MTPLLYGPDNRILPPSSSVAANTSYGVHRKAGGHSGTLANWMTSRMNRDSEPYERSTIASRAQDLVANDPHAANITDSMGVSVVGTGLRPQSRPNWRLLGWSEEQAEAFQTQAEWAFSIWETEADAAGRLPFWAIQFLSVQSLVVNGEFLRIPVMKDKPGRTFSLALQCVNPLRLYTPSDLTQDTTIRDGVTLDAFGEPSSYWIANPDNAYTSYSLPSASFAQVPAWVGHRPGLFHSFIQKEDEQVRGISLLAPGMKFFRDLNDYLDFELVGAIVAASFPVFIKTPNAEESAPSLNGDAVAAGELTRHQDVAAGTMIYGNPGEEPHVLESKRPGNTFPEFVERILRGIGATVGMPYEVVAKDFSKTNYSSARAALLEAWRVFGFYQKWLVDSFCQKVWEMVLEEAWLRGMITLPAGSPDWYEARHAYTRAMWIPPERDDVDPLKTARANQINRESGNGTLAKIAARQGMDVDSYIEQLARENRKLKAAGLLPEEPATPETKKAKADAADALIEETETEEQKAKETTNA</sequence>
<dbReference type="NCBIfam" id="TIGR01539">
    <property type="entry name" value="portal_lambda"/>
    <property type="match status" value="1"/>
</dbReference>
<gene>
    <name evidence="2" type="ORF">SAMN05216233_1462</name>
</gene>
<proteinExistence type="predicted"/>
<evidence type="ECO:0000313" key="3">
    <source>
        <dbReference type="Proteomes" id="UP000198870"/>
    </source>
</evidence>
<dbReference type="GO" id="GO:0005198">
    <property type="term" value="F:structural molecule activity"/>
    <property type="evidence" value="ECO:0007669"/>
    <property type="project" value="InterPro"/>
</dbReference>
<evidence type="ECO:0000256" key="1">
    <source>
        <dbReference type="SAM" id="MobiDB-lite"/>
    </source>
</evidence>
<dbReference type="GO" id="GO:0019068">
    <property type="term" value="P:virion assembly"/>
    <property type="evidence" value="ECO:0007669"/>
    <property type="project" value="InterPro"/>
</dbReference>